<evidence type="ECO:0000256" key="1">
    <source>
        <dbReference type="SAM" id="MobiDB-lite"/>
    </source>
</evidence>
<sequence length="208" mass="23877">MREANDSHGAESRKRRRESVSDCEDGSDSAREEGHRVPSTAKRPALELNHAKSIITARMPTKLLTTNWSLGSNRLLNRRHVQQLKRAFVQFGGPKRDHEEHHLKVLCTGAEVHRMMKQLGSQDGAKQAEGMLDFTTWPDVNGRERLELLAGQHRIRALEEWVKDAKLSEEELWWPCKFYDKDGISVEQNIKLRLNQRDVAQPDSHGDI</sequence>
<reference evidence="2" key="1">
    <citation type="journal article" date="2020" name="bioRxiv">
        <title>Whole genome comparisons of ergot fungi reveals the divergence and evolution of species within the genus Claviceps are the result of varying mechanisms driving genome evolution and host range expansion.</title>
        <authorList>
            <person name="Wyka S.A."/>
            <person name="Mondo S.J."/>
            <person name="Liu M."/>
            <person name="Dettman J."/>
            <person name="Nalam V."/>
            <person name="Broders K.D."/>
        </authorList>
    </citation>
    <scope>NUCLEOTIDE SEQUENCE</scope>
    <source>
        <strain evidence="2">CCC 1102</strain>
    </source>
</reference>
<comment type="caution">
    <text evidence="2">The sequence shown here is derived from an EMBL/GenBank/DDBJ whole genome shotgun (WGS) entry which is preliminary data.</text>
</comment>
<feature type="compositionally biased region" description="Basic and acidic residues" evidence="1">
    <location>
        <begin position="1"/>
        <end position="12"/>
    </location>
</feature>
<dbReference type="OrthoDB" id="4950772at2759"/>
<proteinExistence type="predicted"/>
<organism evidence="2 3">
    <name type="scientific">Claviceps arundinis</name>
    <dbReference type="NCBI Taxonomy" id="1623583"/>
    <lineage>
        <taxon>Eukaryota</taxon>
        <taxon>Fungi</taxon>
        <taxon>Dikarya</taxon>
        <taxon>Ascomycota</taxon>
        <taxon>Pezizomycotina</taxon>
        <taxon>Sordariomycetes</taxon>
        <taxon>Hypocreomycetidae</taxon>
        <taxon>Hypocreales</taxon>
        <taxon>Clavicipitaceae</taxon>
        <taxon>Claviceps</taxon>
    </lineage>
</organism>
<dbReference type="EMBL" id="SRPS01000526">
    <property type="protein sequence ID" value="KAG5956575.1"/>
    <property type="molecule type" value="Genomic_DNA"/>
</dbReference>
<protein>
    <submittedName>
        <fullName evidence="2">Uncharacterized protein</fullName>
    </submittedName>
</protein>
<evidence type="ECO:0000313" key="2">
    <source>
        <dbReference type="EMBL" id="KAG5956575.1"/>
    </source>
</evidence>
<dbReference type="AlphaFoldDB" id="A0A9P7MLN7"/>
<gene>
    <name evidence="2" type="ORF">E4U56_006499</name>
</gene>
<name>A0A9P7MLN7_9HYPO</name>
<feature type="region of interest" description="Disordered" evidence="1">
    <location>
        <begin position="1"/>
        <end position="45"/>
    </location>
</feature>
<dbReference type="Proteomes" id="UP000784919">
    <property type="component" value="Unassembled WGS sequence"/>
</dbReference>
<evidence type="ECO:0000313" key="3">
    <source>
        <dbReference type="Proteomes" id="UP000784919"/>
    </source>
</evidence>
<accession>A0A9P7MLN7</accession>